<sequence>MEPPRGTLKLSPLNQSPAPPPPGGAAALGGTRPPHPPSRPGQARAVFGTIRGLLSPSTYMQLQLGSSPLHHNLIRPQTLAGSG</sequence>
<dbReference type="Proteomes" id="UP000240760">
    <property type="component" value="Unassembled WGS sequence"/>
</dbReference>
<organism evidence="2 3">
    <name type="scientific">Trichoderma longibrachiatum ATCC 18648</name>
    <dbReference type="NCBI Taxonomy" id="983965"/>
    <lineage>
        <taxon>Eukaryota</taxon>
        <taxon>Fungi</taxon>
        <taxon>Dikarya</taxon>
        <taxon>Ascomycota</taxon>
        <taxon>Pezizomycotina</taxon>
        <taxon>Sordariomycetes</taxon>
        <taxon>Hypocreomycetidae</taxon>
        <taxon>Hypocreales</taxon>
        <taxon>Hypocreaceae</taxon>
        <taxon>Trichoderma</taxon>
    </lineage>
</organism>
<name>A0A2T4BZX9_TRILO</name>
<accession>A0A2T4BZX9</accession>
<dbReference type="EMBL" id="KZ679135">
    <property type="protein sequence ID" value="PTB74848.1"/>
    <property type="molecule type" value="Genomic_DNA"/>
</dbReference>
<keyword evidence="3" id="KW-1185">Reference proteome</keyword>
<evidence type="ECO:0000256" key="1">
    <source>
        <dbReference type="SAM" id="MobiDB-lite"/>
    </source>
</evidence>
<evidence type="ECO:0000313" key="3">
    <source>
        <dbReference type="Proteomes" id="UP000240760"/>
    </source>
</evidence>
<gene>
    <name evidence="2" type="ORF">M440DRAFT_1036183</name>
</gene>
<feature type="region of interest" description="Disordered" evidence="1">
    <location>
        <begin position="1"/>
        <end position="43"/>
    </location>
</feature>
<dbReference type="AlphaFoldDB" id="A0A2T4BZX9"/>
<reference evidence="2 3" key="1">
    <citation type="submission" date="2016-07" db="EMBL/GenBank/DDBJ databases">
        <title>Multiple horizontal gene transfer events from other fungi enriched the ability of initially mycotrophic Trichoderma (Ascomycota) to feed on dead plant biomass.</title>
        <authorList>
            <consortium name="DOE Joint Genome Institute"/>
            <person name="Aerts A."/>
            <person name="Atanasova L."/>
            <person name="Chenthamara K."/>
            <person name="Zhang J."/>
            <person name="Grujic M."/>
            <person name="Henrissat B."/>
            <person name="Kuo A."/>
            <person name="Salamov A."/>
            <person name="Lipzen A."/>
            <person name="Labutti K."/>
            <person name="Barry K."/>
            <person name="Miao Y."/>
            <person name="Rahimi M.J."/>
            <person name="Shen Q."/>
            <person name="Grigoriev I.V."/>
            <person name="Kubicek C.P."/>
            <person name="Druzhinina I.S."/>
        </authorList>
    </citation>
    <scope>NUCLEOTIDE SEQUENCE [LARGE SCALE GENOMIC DNA]</scope>
    <source>
        <strain evidence="2 3">ATCC 18648</strain>
    </source>
</reference>
<evidence type="ECO:0000313" key="2">
    <source>
        <dbReference type="EMBL" id="PTB74848.1"/>
    </source>
</evidence>
<protein>
    <submittedName>
        <fullName evidence="2">Uncharacterized protein</fullName>
    </submittedName>
</protein>
<proteinExistence type="predicted"/>